<keyword evidence="2" id="KW-0813">Transport</keyword>
<keyword evidence="9" id="KW-1185">Reference proteome</keyword>
<dbReference type="AlphaFoldDB" id="A0A3A4A965"/>
<dbReference type="GO" id="GO:0046872">
    <property type="term" value="F:metal ion binding"/>
    <property type="evidence" value="ECO:0007669"/>
    <property type="project" value="UniProtKB-KW"/>
</dbReference>
<dbReference type="InterPro" id="IPR051269">
    <property type="entry name" value="Fe-S_cluster_ET"/>
</dbReference>
<comment type="caution">
    <text evidence="8">The sequence shown here is derived from an EMBL/GenBank/DDBJ whole genome shotgun (WGS) entry which is preliminary data.</text>
</comment>
<evidence type="ECO:0000256" key="1">
    <source>
        <dbReference type="ARBA" id="ARBA00001927"/>
    </source>
</evidence>
<sequence length="63" mass="6935">MEVKVDPLVCEANAVCVGLAPEVFELDDDDELHILLPEPPAELHEKVRQAVRSCPKAALTLKE</sequence>
<keyword evidence="7" id="KW-0003">3Fe-4S</keyword>
<evidence type="ECO:0000256" key="6">
    <source>
        <dbReference type="ARBA" id="ARBA00023014"/>
    </source>
</evidence>
<evidence type="ECO:0000256" key="2">
    <source>
        <dbReference type="ARBA" id="ARBA00022448"/>
    </source>
</evidence>
<evidence type="ECO:0000256" key="7">
    <source>
        <dbReference type="ARBA" id="ARBA00023291"/>
    </source>
</evidence>
<dbReference type="RefSeq" id="WP_119929504.1">
    <property type="nucleotide sequence ID" value="NZ_QZEY01000013.1"/>
</dbReference>
<dbReference type="Proteomes" id="UP000265768">
    <property type="component" value="Unassembled WGS sequence"/>
</dbReference>
<organism evidence="8 9">
    <name type="scientific">Bailinhaonella thermotolerans</name>
    <dbReference type="NCBI Taxonomy" id="1070861"/>
    <lineage>
        <taxon>Bacteria</taxon>
        <taxon>Bacillati</taxon>
        <taxon>Actinomycetota</taxon>
        <taxon>Actinomycetes</taxon>
        <taxon>Streptosporangiales</taxon>
        <taxon>Streptosporangiaceae</taxon>
        <taxon>Bailinhaonella</taxon>
    </lineage>
</organism>
<dbReference type="SUPFAM" id="SSF54862">
    <property type="entry name" value="4Fe-4S ferredoxins"/>
    <property type="match status" value="1"/>
</dbReference>
<accession>A0A3A4A965</accession>
<evidence type="ECO:0000313" key="9">
    <source>
        <dbReference type="Proteomes" id="UP000265768"/>
    </source>
</evidence>
<dbReference type="PANTHER" id="PTHR36923">
    <property type="entry name" value="FERREDOXIN"/>
    <property type="match status" value="1"/>
</dbReference>
<dbReference type="EMBL" id="QZEY01000013">
    <property type="protein sequence ID" value="RJL25145.1"/>
    <property type="molecule type" value="Genomic_DNA"/>
</dbReference>
<protein>
    <submittedName>
        <fullName evidence="8">Ferredoxin</fullName>
    </submittedName>
</protein>
<dbReference type="GO" id="GO:0051538">
    <property type="term" value="F:3 iron, 4 sulfur cluster binding"/>
    <property type="evidence" value="ECO:0007669"/>
    <property type="project" value="UniProtKB-KW"/>
</dbReference>
<keyword evidence="5" id="KW-0408">Iron</keyword>
<evidence type="ECO:0000256" key="3">
    <source>
        <dbReference type="ARBA" id="ARBA00022723"/>
    </source>
</evidence>
<evidence type="ECO:0000256" key="4">
    <source>
        <dbReference type="ARBA" id="ARBA00022982"/>
    </source>
</evidence>
<reference evidence="8 9" key="1">
    <citation type="submission" date="2018-09" db="EMBL/GenBank/DDBJ databases">
        <title>YIM 75507 draft genome.</title>
        <authorList>
            <person name="Tang S."/>
            <person name="Feng Y."/>
        </authorList>
    </citation>
    <scope>NUCLEOTIDE SEQUENCE [LARGE SCALE GENOMIC DNA]</scope>
    <source>
        <strain evidence="8 9">YIM 75507</strain>
    </source>
</reference>
<evidence type="ECO:0000256" key="5">
    <source>
        <dbReference type="ARBA" id="ARBA00023004"/>
    </source>
</evidence>
<gene>
    <name evidence="8" type="ORF">D5H75_27805</name>
</gene>
<dbReference type="Gene3D" id="3.30.70.20">
    <property type="match status" value="1"/>
</dbReference>
<name>A0A3A4A965_9ACTN</name>
<keyword evidence="4" id="KW-0249">Electron transport</keyword>
<proteinExistence type="predicted"/>
<evidence type="ECO:0000313" key="8">
    <source>
        <dbReference type="EMBL" id="RJL25145.1"/>
    </source>
</evidence>
<comment type="cofactor">
    <cofactor evidence="1">
        <name>[3Fe-4S] cluster</name>
        <dbReference type="ChEBI" id="CHEBI:21137"/>
    </cofactor>
</comment>
<keyword evidence="6" id="KW-0411">Iron-sulfur</keyword>
<dbReference type="PANTHER" id="PTHR36923:SF3">
    <property type="entry name" value="FERREDOXIN"/>
    <property type="match status" value="1"/>
</dbReference>
<keyword evidence="3" id="KW-0479">Metal-binding</keyword>
<dbReference type="Pfam" id="PF13370">
    <property type="entry name" value="Fer4_13"/>
    <property type="match status" value="1"/>
</dbReference>